<sequence>MLLQNTDQSLQLKTITPEHLSPLWQISHGPAADLAWRAWDGPYFEDPVLTWEAFLEKRGPKITAHPHHAGIWYQGKLVGEVSAYFEDGHLERWLEFGLALYDQRLWNSGLGTAACQLWLTYLFKLHPDLPRVGFTTWSGNFAMMRLGEKLGMEKEAQIRKVRFWQGQYYDSVKYGVLREEWEN</sequence>
<dbReference type="OrthoDB" id="9795206at2"/>
<dbReference type="GeneID" id="78364964"/>
<dbReference type="SUPFAM" id="SSF55729">
    <property type="entry name" value="Acyl-CoA N-acyltransferases (Nat)"/>
    <property type="match status" value="1"/>
</dbReference>
<dbReference type="PROSITE" id="PS51186">
    <property type="entry name" value="GNAT"/>
    <property type="match status" value="1"/>
</dbReference>
<dbReference type="AlphaFoldDB" id="R2RQF4"/>
<dbReference type="eggNOG" id="COG1670">
    <property type="taxonomic scope" value="Bacteria"/>
</dbReference>
<evidence type="ECO:0000313" key="2">
    <source>
        <dbReference type="EMBL" id="EOH85675.1"/>
    </source>
</evidence>
<evidence type="ECO:0000259" key="1">
    <source>
        <dbReference type="PROSITE" id="PS51186"/>
    </source>
</evidence>
<name>R2RQF4_9ENTE</name>
<evidence type="ECO:0000313" key="3">
    <source>
        <dbReference type="Proteomes" id="UP000013777"/>
    </source>
</evidence>
<gene>
    <name evidence="2" type="ORF">UAS_01813</name>
</gene>
<comment type="caution">
    <text evidence="2">The sequence shown here is derived from an EMBL/GenBank/DDBJ whole genome shotgun (WGS) entry which is preliminary data.</text>
</comment>
<dbReference type="Proteomes" id="UP000013777">
    <property type="component" value="Unassembled WGS sequence"/>
</dbReference>
<dbReference type="PATRIC" id="fig|1158606.3.peg.1758"/>
<dbReference type="InterPro" id="IPR016181">
    <property type="entry name" value="Acyl_CoA_acyltransferase"/>
</dbReference>
<dbReference type="PANTHER" id="PTHR43415:SF4">
    <property type="entry name" value="N-ACETYLTRANSFERASE DOMAIN-CONTAINING PROTEIN"/>
    <property type="match status" value="1"/>
</dbReference>
<protein>
    <recommendedName>
        <fullName evidence="1">N-acetyltransferase domain-containing protein</fullName>
    </recommendedName>
</protein>
<dbReference type="STRING" id="57732.RU94_GL000602"/>
<organism evidence="2 3">
    <name type="scientific">Enterococcus asini ATCC 700915</name>
    <dbReference type="NCBI Taxonomy" id="1158606"/>
    <lineage>
        <taxon>Bacteria</taxon>
        <taxon>Bacillati</taxon>
        <taxon>Bacillota</taxon>
        <taxon>Bacilli</taxon>
        <taxon>Lactobacillales</taxon>
        <taxon>Enterococcaceae</taxon>
        <taxon>Enterococcus</taxon>
    </lineage>
</organism>
<dbReference type="Pfam" id="PF13302">
    <property type="entry name" value="Acetyltransf_3"/>
    <property type="match status" value="1"/>
</dbReference>
<dbReference type="Gene3D" id="3.40.630.30">
    <property type="match status" value="1"/>
</dbReference>
<keyword evidence="3" id="KW-1185">Reference proteome</keyword>
<dbReference type="PANTHER" id="PTHR43415">
    <property type="entry name" value="SPERMIDINE N(1)-ACETYLTRANSFERASE"/>
    <property type="match status" value="1"/>
</dbReference>
<accession>R2RQF4</accession>
<dbReference type="EMBL" id="AJAP01000018">
    <property type="protein sequence ID" value="EOH85675.1"/>
    <property type="molecule type" value="Genomic_DNA"/>
</dbReference>
<dbReference type="HOGENOM" id="CLU_013985_3_2_9"/>
<dbReference type="InterPro" id="IPR000182">
    <property type="entry name" value="GNAT_dom"/>
</dbReference>
<proteinExistence type="predicted"/>
<dbReference type="RefSeq" id="WP_010754438.1">
    <property type="nucleotide sequence ID" value="NZ_ASVU01000001.1"/>
</dbReference>
<feature type="domain" description="N-acetyltransferase" evidence="1">
    <location>
        <begin position="10"/>
        <end position="175"/>
    </location>
</feature>
<reference evidence="2 3" key="1">
    <citation type="submission" date="2013-02" db="EMBL/GenBank/DDBJ databases">
        <title>The Genome Sequence of Enterococcus asini ATCC_700915.</title>
        <authorList>
            <consortium name="The Broad Institute Genome Sequencing Platform"/>
            <consortium name="The Broad Institute Genome Sequencing Center for Infectious Disease"/>
            <person name="Earl A.M."/>
            <person name="Gilmore M.S."/>
            <person name="Lebreton F."/>
            <person name="Walker B."/>
            <person name="Young S.K."/>
            <person name="Zeng Q."/>
            <person name="Gargeya S."/>
            <person name="Fitzgerald M."/>
            <person name="Haas B."/>
            <person name="Abouelleil A."/>
            <person name="Alvarado L."/>
            <person name="Arachchi H.M."/>
            <person name="Berlin A.M."/>
            <person name="Chapman S.B."/>
            <person name="Dewar J."/>
            <person name="Goldberg J."/>
            <person name="Griggs A."/>
            <person name="Gujja S."/>
            <person name="Hansen M."/>
            <person name="Howarth C."/>
            <person name="Imamovic A."/>
            <person name="Larimer J."/>
            <person name="McCowan C."/>
            <person name="Murphy C."/>
            <person name="Neiman D."/>
            <person name="Pearson M."/>
            <person name="Priest M."/>
            <person name="Roberts A."/>
            <person name="Saif S."/>
            <person name="Shea T."/>
            <person name="Sisk P."/>
            <person name="Sykes S."/>
            <person name="Wortman J."/>
            <person name="Nusbaum C."/>
            <person name="Birren B."/>
        </authorList>
    </citation>
    <scope>NUCLEOTIDE SEQUENCE [LARGE SCALE GENOMIC DNA]</scope>
    <source>
        <strain evidence="2 3">ATCC 700915</strain>
    </source>
</reference>
<dbReference type="GO" id="GO:0016747">
    <property type="term" value="F:acyltransferase activity, transferring groups other than amino-acyl groups"/>
    <property type="evidence" value="ECO:0007669"/>
    <property type="project" value="InterPro"/>
</dbReference>